<dbReference type="Proteomes" id="UP001265259">
    <property type="component" value="Unassembled WGS sequence"/>
</dbReference>
<evidence type="ECO:0000256" key="1">
    <source>
        <dbReference type="SAM" id="SignalP"/>
    </source>
</evidence>
<accession>A0ABU3DE66</accession>
<reference evidence="2 3" key="1">
    <citation type="submission" date="2023-09" db="EMBL/GenBank/DDBJ databases">
        <authorList>
            <person name="Rey-Velasco X."/>
        </authorList>
    </citation>
    <scope>NUCLEOTIDE SEQUENCE [LARGE SCALE GENOMIC DNA]</scope>
    <source>
        <strain evidence="2 3">F158</strain>
    </source>
</reference>
<protein>
    <submittedName>
        <fullName evidence="2">DUF1036 domain-containing protein</fullName>
    </submittedName>
</protein>
<feature type="signal peptide" evidence="1">
    <location>
        <begin position="1"/>
        <end position="21"/>
    </location>
</feature>
<evidence type="ECO:0000313" key="2">
    <source>
        <dbReference type="EMBL" id="MDT0681960.1"/>
    </source>
</evidence>
<comment type="caution">
    <text evidence="2">The sequence shown here is derived from an EMBL/GenBank/DDBJ whole genome shotgun (WGS) entry which is preliminary data.</text>
</comment>
<dbReference type="RefSeq" id="WP_311689709.1">
    <property type="nucleotide sequence ID" value="NZ_JAVRHL010000001.1"/>
</dbReference>
<dbReference type="Pfam" id="PF06282">
    <property type="entry name" value="DUF1036"/>
    <property type="match status" value="1"/>
</dbReference>
<dbReference type="InterPro" id="IPR009380">
    <property type="entry name" value="DUF1036"/>
</dbReference>
<organism evidence="2 3">
    <name type="scientific">Tropicimonas omnivorans</name>
    <dbReference type="NCBI Taxonomy" id="3075590"/>
    <lineage>
        <taxon>Bacteria</taxon>
        <taxon>Pseudomonadati</taxon>
        <taxon>Pseudomonadota</taxon>
        <taxon>Alphaproteobacteria</taxon>
        <taxon>Rhodobacterales</taxon>
        <taxon>Roseobacteraceae</taxon>
        <taxon>Tropicimonas</taxon>
    </lineage>
</organism>
<feature type="chain" id="PRO_5045764138" evidence="1">
    <location>
        <begin position="22"/>
        <end position="138"/>
    </location>
</feature>
<name>A0ABU3DE66_9RHOB</name>
<proteinExistence type="predicted"/>
<keyword evidence="3" id="KW-1185">Reference proteome</keyword>
<evidence type="ECO:0000313" key="3">
    <source>
        <dbReference type="Proteomes" id="UP001265259"/>
    </source>
</evidence>
<keyword evidence="1" id="KW-0732">Signal</keyword>
<dbReference type="EMBL" id="JAVRHL010000001">
    <property type="protein sequence ID" value="MDT0681960.1"/>
    <property type="molecule type" value="Genomic_DNA"/>
</dbReference>
<gene>
    <name evidence="2" type="ORF">RM543_04620</name>
</gene>
<sequence length="138" mass="15293">MPFRLALAAVAAILLMPAARAEAQFAICNQSFDVVNVAIGQSAGPDFETEGWWTIGTNQCANVIKDELRNRYIYVYAADVFGQPILAGTTPMCLGEARFEITGIAECWSRGHREAPFFEVDTQATERWTLFLTQRGLD</sequence>